<dbReference type="CDD" id="cd00303">
    <property type="entry name" value="retropepsin_like"/>
    <property type="match status" value="1"/>
</dbReference>
<proteinExistence type="predicted"/>
<gene>
    <name evidence="2" type="ORF">Tci_018615</name>
</gene>
<dbReference type="EMBL" id="BKCJ010002153">
    <property type="protein sequence ID" value="GEU46637.1"/>
    <property type="molecule type" value="Genomic_DNA"/>
</dbReference>
<evidence type="ECO:0000256" key="1">
    <source>
        <dbReference type="SAM" id="MobiDB-lite"/>
    </source>
</evidence>
<reference evidence="2" key="1">
    <citation type="journal article" date="2019" name="Sci. Rep.">
        <title>Draft genome of Tanacetum cinerariifolium, the natural source of mosquito coil.</title>
        <authorList>
            <person name="Yamashiro T."/>
            <person name="Shiraishi A."/>
            <person name="Satake H."/>
            <person name="Nakayama K."/>
        </authorList>
    </citation>
    <scope>NUCLEOTIDE SEQUENCE</scope>
</reference>
<dbReference type="InterPro" id="IPR021109">
    <property type="entry name" value="Peptidase_aspartic_dom_sf"/>
</dbReference>
<feature type="region of interest" description="Disordered" evidence="1">
    <location>
        <begin position="1"/>
        <end position="96"/>
    </location>
</feature>
<feature type="compositionally biased region" description="Basic and acidic residues" evidence="1">
    <location>
        <begin position="15"/>
        <end position="25"/>
    </location>
</feature>
<comment type="caution">
    <text evidence="2">The sequence shown here is derived from an EMBL/GenBank/DDBJ whole genome shotgun (WGS) entry which is preliminary data.</text>
</comment>
<organism evidence="2">
    <name type="scientific">Tanacetum cinerariifolium</name>
    <name type="common">Dalmatian daisy</name>
    <name type="synonym">Chrysanthemum cinerariifolium</name>
    <dbReference type="NCBI Taxonomy" id="118510"/>
    <lineage>
        <taxon>Eukaryota</taxon>
        <taxon>Viridiplantae</taxon>
        <taxon>Streptophyta</taxon>
        <taxon>Embryophyta</taxon>
        <taxon>Tracheophyta</taxon>
        <taxon>Spermatophyta</taxon>
        <taxon>Magnoliopsida</taxon>
        <taxon>eudicotyledons</taxon>
        <taxon>Gunneridae</taxon>
        <taxon>Pentapetalae</taxon>
        <taxon>asterids</taxon>
        <taxon>campanulids</taxon>
        <taxon>Asterales</taxon>
        <taxon>Asteraceae</taxon>
        <taxon>Asteroideae</taxon>
        <taxon>Anthemideae</taxon>
        <taxon>Anthemidinae</taxon>
        <taxon>Tanacetum</taxon>
    </lineage>
</organism>
<feature type="compositionally biased region" description="Basic and acidic residues" evidence="1">
    <location>
        <begin position="58"/>
        <end position="88"/>
    </location>
</feature>
<dbReference type="Gene3D" id="2.40.70.10">
    <property type="entry name" value="Acid Proteases"/>
    <property type="match status" value="1"/>
</dbReference>
<evidence type="ECO:0000313" key="2">
    <source>
        <dbReference type="EMBL" id="GEU46637.1"/>
    </source>
</evidence>
<name>A0A6L2KD29_TANCI</name>
<accession>A0A6L2KD29</accession>
<evidence type="ECO:0008006" key="3">
    <source>
        <dbReference type="Google" id="ProtNLM"/>
    </source>
</evidence>
<sequence length="244" mass="27819">MGDKNPIRTLGDYSRPCHEGYRDTIELPEGNNVVPLRSDTIRGEEEKNDDDNATINDSIEKADRSDAEMPLKEAEKEDETKNETKNEPIKNQGSDVNVMPLSTYRKLTDKRPAETNIRLSLASHSYIYPLGIAKDVLVDVAGYVHLVNFVILDIKEDENRAFILGTPFSTIAKAVIKFDKGTVTLRSRKSKMSFHRILESLCKIEKGIKNDIEPIAPTMTVNKLVLEWEERLKFHQEKEIEFDL</sequence>
<protein>
    <recommendedName>
        <fullName evidence="3">Reverse transcriptase domain-containing protein</fullName>
    </recommendedName>
</protein>
<dbReference type="PANTHER" id="PTHR33067">
    <property type="entry name" value="RNA-DIRECTED DNA POLYMERASE-RELATED"/>
    <property type="match status" value="1"/>
</dbReference>
<dbReference type="AlphaFoldDB" id="A0A6L2KD29"/>